<dbReference type="Gene3D" id="3.50.30.10">
    <property type="entry name" value="Phosphohistidine domain"/>
    <property type="match status" value="1"/>
</dbReference>
<dbReference type="InterPro" id="IPR018209">
    <property type="entry name" value="Pyrv_Knase_AS"/>
</dbReference>
<dbReference type="Proteomes" id="UP000190625">
    <property type="component" value="Unassembled WGS sequence"/>
</dbReference>
<evidence type="ECO:0000313" key="23">
    <source>
        <dbReference type="EMBL" id="SJZ97495.1"/>
    </source>
</evidence>
<comment type="pathway">
    <text evidence="3 19">Carbohydrate degradation; glycolysis; pyruvate from D-glyceraldehyde 3-phosphate: step 5/5.</text>
</comment>
<dbReference type="InterPro" id="IPR036918">
    <property type="entry name" value="Pyrv_Knase_C_sf"/>
</dbReference>
<feature type="domain" description="PEP-utilising enzyme mobile" evidence="21">
    <location>
        <begin position="504"/>
        <end position="574"/>
    </location>
</feature>
<feature type="domain" description="Pyruvate kinase C-terminal" evidence="22">
    <location>
        <begin position="356"/>
        <end position="468"/>
    </location>
</feature>
<evidence type="ECO:0000256" key="1">
    <source>
        <dbReference type="ARBA" id="ARBA00001946"/>
    </source>
</evidence>
<dbReference type="PROSITE" id="PS00110">
    <property type="entry name" value="PYRUVATE_KINASE"/>
    <property type="match status" value="1"/>
</dbReference>
<evidence type="ECO:0000256" key="19">
    <source>
        <dbReference type="RuleBase" id="RU000504"/>
    </source>
</evidence>
<keyword evidence="24" id="KW-1185">Reference proteome</keyword>
<evidence type="ECO:0000256" key="11">
    <source>
        <dbReference type="ARBA" id="ARBA00022741"/>
    </source>
</evidence>
<dbReference type="NCBIfam" id="NF004491">
    <property type="entry name" value="PRK05826.1"/>
    <property type="match status" value="1"/>
</dbReference>
<keyword evidence="15" id="KW-0630">Potassium</keyword>
<dbReference type="InterPro" id="IPR015795">
    <property type="entry name" value="Pyrv_Knase_C"/>
</dbReference>
<dbReference type="EC" id="2.7.1.40" evidence="7 18"/>
<dbReference type="InterPro" id="IPR001697">
    <property type="entry name" value="Pyr_Knase"/>
</dbReference>
<dbReference type="InterPro" id="IPR036637">
    <property type="entry name" value="Phosphohistidine_dom_sf"/>
</dbReference>
<comment type="similarity">
    <text evidence="4">In the C-terminal section; belongs to the PEP-utilizing enzyme family.</text>
</comment>
<dbReference type="InterPro" id="IPR015793">
    <property type="entry name" value="Pyrv_Knase_brl"/>
</dbReference>
<dbReference type="Gene3D" id="3.20.20.60">
    <property type="entry name" value="Phosphoenolpyruvate-binding domains"/>
    <property type="match status" value="1"/>
</dbReference>
<evidence type="ECO:0000259" key="21">
    <source>
        <dbReference type="Pfam" id="PF00391"/>
    </source>
</evidence>
<evidence type="ECO:0000259" key="20">
    <source>
        <dbReference type="Pfam" id="PF00224"/>
    </source>
</evidence>
<keyword evidence="10" id="KW-0479">Metal-binding</keyword>
<dbReference type="FunFam" id="3.50.30.10:FF:000004">
    <property type="entry name" value="Pyruvate kinase"/>
    <property type="match status" value="1"/>
</dbReference>
<dbReference type="SUPFAM" id="SSF50800">
    <property type="entry name" value="PK beta-barrel domain-like"/>
    <property type="match status" value="1"/>
</dbReference>
<dbReference type="Gene3D" id="3.40.1380.20">
    <property type="entry name" value="Pyruvate kinase, C-terminal domain"/>
    <property type="match status" value="1"/>
</dbReference>
<evidence type="ECO:0000256" key="2">
    <source>
        <dbReference type="ARBA" id="ARBA00001958"/>
    </source>
</evidence>
<evidence type="ECO:0000256" key="12">
    <source>
        <dbReference type="ARBA" id="ARBA00022777"/>
    </source>
</evidence>
<dbReference type="PANTHER" id="PTHR11817">
    <property type="entry name" value="PYRUVATE KINASE"/>
    <property type="match status" value="1"/>
</dbReference>
<accession>A0A1T4Q111</accession>
<dbReference type="GO" id="GO:0016301">
    <property type="term" value="F:kinase activity"/>
    <property type="evidence" value="ECO:0007669"/>
    <property type="project" value="UniProtKB-KW"/>
</dbReference>
<evidence type="ECO:0000256" key="13">
    <source>
        <dbReference type="ARBA" id="ARBA00022840"/>
    </source>
</evidence>
<evidence type="ECO:0000259" key="22">
    <source>
        <dbReference type="Pfam" id="PF02887"/>
    </source>
</evidence>
<dbReference type="FunFam" id="2.40.33.10:FF:000001">
    <property type="entry name" value="Pyruvate kinase"/>
    <property type="match status" value="1"/>
</dbReference>
<dbReference type="NCBIfam" id="NF004978">
    <property type="entry name" value="PRK06354.1"/>
    <property type="match status" value="1"/>
</dbReference>
<organism evidence="23 24">
    <name type="scientific">Selenihalanaerobacter shriftii</name>
    <dbReference type="NCBI Taxonomy" id="142842"/>
    <lineage>
        <taxon>Bacteria</taxon>
        <taxon>Bacillati</taxon>
        <taxon>Bacillota</taxon>
        <taxon>Clostridia</taxon>
        <taxon>Halanaerobiales</taxon>
        <taxon>Halobacteroidaceae</taxon>
        <taxon>Selenihalanaerobacter</taxon>
    </lineage>
</organism>
<dbReference type="GO" id="GO:0004743">
    <property type="term" value="F:pyruvate kinase activity"/>
    <property type="evidence" value="ECO:0007669"/>
    <property type="project" value="UniProtKB-UniRule"/>
</dbReference>
<dbReference type="FunFam" id="3.20.20.60:FF:000001">
    <property type="entry name" value="Pyruvate kinase"/>
    <property type="match status" value="1"/>
</dbReference>
<keyword evidence="13" id="KW-0067">ATP-binding</keyword>
<dbReference type="InterPro" id="IPR008279">
    <property type="entry name" value="PEP-util_enz_mobile_dom"/>
</dbReference>
<dbReference type="InterPro" id="IPR011037">
    <property type="entry name" value="Pyrv_Knase-like_insert_dom_sf"/>
</dbReference>
<dbReference type="GO" id="GO:0030955">
    <property type="term" value="F:potassium ion binding"/>
    <property type="evidence" value="ECO:0007669"/>
    <property type="project" value="UniProtKB-UniRule"/>
</dbReference>
<comment type="catalytic activity">
    <reaction evidence="19">
        <text>pyruvate + ATP = phosphoenolpyruvate + ADP + H(+)</text>
        <dbReference type="Rhea" id="RHEA:18157"/>
        <dbReference type="ChEBI" id="CHEBI:15361"/>
        <dbReference type="ChEBI" id="CHEBI:15378"/>
        <dbReference type="ChEBI" id="CHEBI:30616"/>
        <dbReference type="ChEBI" id="CHEBI:58702"/>
        <dbReference type="ChEBI" id="CHEBI:456216"/>
        <dbReference type="EC" id="2.7.1.40"/>
    </reaction>
</comment>
<protein>
    <recommendedName>
        <fullName evidence="8 18">Pyruvate kinase</fullName>
        <ecNumber evidence="7 18">2.7.1.40</ecNumber>
    </recommendedName>
</protein>
<dbReference type="UniPathway" id="UPA00109">
    <property type="reaction ID" value="UER00188"/>
</dbReference>
<gene>
    <name evidence="23" type="ORF">SAMN02745118_02393</name>
</gene>
<dbReference type="PRINTS" id="PR01050">
    <property type="entry name" value="PYRUVTKNASE"/>
</dbReference>
<evidence type="ECO:0000256" key="15">
    <source>
        <dbReference type="ARBA" id="ARBA00022958"/>
    </source>
</evidence>
<dbReference type="Gene3D" id="2.40.33.10">
    <property type="entry name" value="PK beta-barrel domain-like"/>
    <property type="match status" value="1"/>
</dbReference>
<keyword evidence="12 19" id="KW-0418">Kinase</keyword>
<name>A0A1T4Q111_9FIRM</name>
<dbReference type="AlphaFoldDB" id="A0A1T4Q111"/>
<evidence type="ECO:0000256" key="6">
    <source>
        <dbReference type="ARBA" id="ARBA00011881"/>
    </source>
</evidence>
<feature type="domain" description="Pyruvate kinase barrel" evidence="20">
    <location>
        <begin position="1"/>
        <end position="323"/>
    </location>
</feature>
<evidence type="ECO:0000256" key="3">
    <source>
        <dbReference type="ARBA" id="ARBA00004997"/>
    </source>
</evidence>
<keyword evidence="9 19" id="KW-0808">Transferase</keyword>
<dbReference type="GO" id="GO:0006950">
    <property type="term" value="P:response to stress"/>
    <property type="evidence" value="ECO:0007669"/>
    <property type="project" value="UniProtKB-ARBA"/>
</dbReference>
<dbReference type="NCBIfam" id="TIGR01064">
    <property type="entry name" value="pyruv_kin"/>
    <property type="match status" value="1"/>
</dbReference>
<comment type="cofactor">
    <cofactor evidence="1">
        <name>Mg(2+)</name>
        <dbReference type="ChEBI" id="CHEBI:18420"/>
    </cofactor>
</comment>
<dbReference type="OrthoDB" id="9812123at2"/>
<evidence type="ECO:0000256" key="18">
    <source>
        <dbReference type="NCBIfam" id="TIGR01064"/>
    </source>
</evidence>
<evidence type="ECO:0000256" key="17">
    <source>
        <dbReference type="ARBA" id="ARBA00023317"/>
    </source>
</evidence>
<sequence>MRRTKIVCTTGPASDDKNILSKLIDNGMNVARMNFSHGNHEEHKKRIDNVRDLATKKEKPVAILLDTKGPEIRTGLLKDDKKVTLEKDQKFTLTSKDVEGDNQKVSVSYKDLPQDVEPGGFILIDDGLIELQIEKVSKTEVECKVVNGGVLGSRKGVNLPGISVNLPAVTKKDTADIKFGIEQDVDFIAASFIRKAADVLEIRRILEENNANIKIISKIENEEGVRNIDEIIEVSDGIMVARGDLGVEIPTEKVPMAQKMMISKCNTEGKPVITATQMLDSMIRNPRPTRAEASDVANAIFDGTDATMLSGETAAGDYPVEAVKTMAKIAEETEESQRYKEQMVQKNPVPPRTVTDSISYSTCETAQDLGAAAIITSTRSGHTARMVSKYRPHAPIVATTPVRKVFNQLILSWGVKPVLVENTTSTDEMLDASVKGALDAEYVETGDLVVVTAGTPAGVTGTTNLLKVQIVGKAVLKGSGIGKQAASGRVCIAKTASEANKKMREGDVLVTYGTDKDFVPAMEKAVAIIIEEPGLTSHAAIVGLNLGVPVVVGASNVVDALVDGDLITVDSVRGLVYKGEANVL</sequence>
<evidence type="ECO:0000256" key="5">
    <source>
        <dbReference type="ARBA" id="ARBA00008663"/>
    </source>
</evidence>
<evidence type="ECO:0000256" key="16">
    <source>
        <dbReference type="ARBA" id="ARBA00023152"/>
    </source>
</evidence>
<evidence type="ECO:0000256" key="14">
    <source>
        <dbReference type="ARBA" id="ARBA00022842"/>
    </source>
</evidence>
<keyword evidence="16 19" id="KW-0324">Glycolysis</keyword>
<dbReference type="SUPFAM" id="SSF52009">
    <property type="entry name" value="Phosphohistidine domain"/>
    <property type="match status" value="1"/>
</dbReference>
<dbReference type="Pfam" id="PF02887">
    <property type="entry name" value="PK_C"/>
    <property type="match status" value="1"/>
</dbReference>
<dbReference type="STRING" id="142842.SAMN02745118_02393"/>
<dbReference type="InterPro" id="IPR040442">
    <property type="entry name" value="Pyrv_kinase-like_dom_sf"/>
</dbReference>
<comment type="subunit">
    <text evidence="6">Homotetramer.</text>
</comment>
<reference evidence="24" key="1">
    <citation type="submission" date="2017-02" db="EMBL/GenBank/DDBJ databases">
        <authorList>
            <person name="Varghese N."/>
            <person name="Submissions S."/>
        </authorList>
    </citation>
    <scope>NUCLEOTIDE SEQUENCE [LARGE SCALE GENOMIC DNA]</scope>
    <source>
        <strain evidence="24">ATCC BAA-73</strain>
    </source>
</reference>
<comment type="cofactor">
    <cofactor evidence="2">
        <name>K(+)</name>
        <dbReference type="ChEBI" id="CHEBI:29103"/>
    </cofactor>
</comment>
<dbReference type="GO" id="GO:0000287">
    <property type="term" value="F:magnesium ion binding"/>
    <property type="evidence" value="ECO:0007669"/>
    <property type="project" value="UniProtKB-UniRule"/>
</dbReference>
<dbReference type="InterPro" id="IPR015806">
    <property type="entry name" value="Pyrv_Knase_insert_dom_sf"/>
</dbReference>
<dbReference type="EMBL" id="FUWM01000023">
    <property type="protein sequence ID" value="SJZ97495.1"/>
    <property type="molecule type" value="Genomic_DNA"/>
</dbReference>
<dbReference type="RefSeq" id="WP_078810822.1">
    <property type="nucleotide sequence ID" value="NZ_FUWM01000023.1"/>
</dbReference>
<comment type="similarity">
    <text evidence="5 19">Belongs to the pyruvate kinase family.</text>
</comment>
<proteinExistence type="inferred from homology"/>
<evidence type="ECO:0000256" key="4">
    <source>
        <dbReference type="ARBA" id="ARBA00006237"/>
    </source>
</evidence>
<keyword evidence="11" id="KW-0547">Nucleotide-binding</keyword>
<evidence type="ECO:0000256" key="8">
    <source>
        <dbReference type="ARBA" id="ARBA00018587"/>
    </source>
</evidence>
<dbReference type="GO" id="GO:0005524">
    <property type="term" value="F:ATP binding"/>
    <property type="evidence" value="ECO:0007669"/>
    <property type="project" value="UniProtKB-KW"/>
</dbReference>
<dbReference type="Pfam" id="PF00224">
    <property type="entry name" value="PK"/>
    <property type="match status" value="1"/>
</dbReference>
<evidence type="ECO:0000256" key="10">
    <source>
        <dbReference type="ARBA" id="ARBA00022723"/>
    </source>
</evidence>
<dbReference type="SUPFAM" id="SSF52935">
    <property type="entry name" value="PK C-terminal domain-like"/>
    <property type="match status" value="1"/>
</dbReference>
<evidence type="ECO:0000256" key="7">
    <source>
        <dbReference type="ARBA" id="ARBA00012142"/>
    </source>
</evidence>
<dbReference type="Pfam" id="PF00391">
    <property type="entry name" value="PEP-utilizers"/>
    <property type="match status" value="1"/>
</dbReference>
<keyword evidence="14 19" id="KW-0460">Magnesium</keyword>
<keyword evidence="17 23" id="KW-0670">Pyruvate</keyword>
<dbReference type="SUPFAM" id="SSF51621">
    <property type="entry name" value="Phosphoenolpyruvate/pyruvate domain"/>
    <property type="match status" value="1"/>
</dbReference>
<evidence type="ECO:0000313" key="24">
    <source>
        <dbReference type="Proteomes" id="UP000190625"/>
    </source>
</evidence>
<evidence type="ECO:0000256" key="9">
    <source>
        <dbReference type="ARBA" id="ARBA00022679"/>
    </source>
</evidence>
<dbReference type="InterPro" id="IPR015813">
    <property type="entry name" value="Pyrv/PenolPyrv_kinase-like_dom"/>
</dbReference>